<evidence type="ECO:0000256" key="1">
    <source>
        <dbReference type="SAM" id="MobiDB-lite"/>
    </source>
</evidence>
<dbReference type="Proteomes" id="UP000612055">
    <property type="component" value="Unassembled WGS sequence"/>
</dbReference>
<feature type="region of interest" description="Disordered" evidence="1">
    <location>
        <begin position="197"/>
        <end position="273"/>
    </location>
</feature>
<evidence type="ECO:0000313" key="3">
    <source>
        <dbReference type="Proteomes" id="UP000612055"/>
    </source>
</evidence>
<dbReference type="AlphaFoldDB" id="A0A836C580"/>
<organism evidence="2 3">
    <name type="scientific">Edaphochlamys debaryana</name>
    <dbReference type="NCBI Taxonomy" id="47281"/>
    <lineage>
        <taxon>Eukaryota</taxon>
        <taxon>Viridiplantae</taxon>
        <taxon>Chlorophyta</taxon>
        <taxon>core chlorophytes</taxon>
        <taxon>Chlorophyceae</taxon>
        <taxon>CS clade</taxon>
        <taxon>Chlamydomonadales</taxon>
        <taxon>Chlamydomonadales incertae sedis</taxon>
        <taxon>Edaphochlamys</taxon>
    </lineage>
</organism>
<evidence type="ECO:0000313" key="2">
    <source>
        <dbReference type="EMBL" id="KAG2499554.1"/>
    </source>
</evidence>
<feature type="compositionally biased region" description="Low complexity" evidence="1">
    <location>
        <begin position="232"/>
        <end position="273"/>
    </location>
</feature>
<comment type="caution">
    <text evidence="2">The sequence shown here is derived from an EMBL/GenBank/DDBJ whole genome shotgun (WGS) entry which is preliminary data.</text>
</comment>
<accession>A0A836C580</accession>
<feature type="compositionally biased region" description="Polar residues" evidence="1">
    <location>
        <begin position="197"/>
        <end position="214"/>
    </location>
</feature>
<keyword evidence="3" id="KW-1185">Reference proteome</keyword>
<name>A0A836C580_9CHLO</name>
<proteinExistence type="predicted"/>
<dbReference type="OrthoDB" id="541656at2759"/>
<gene>
    <name evidence="2" type="ORF">HYH03_002499</name>
</gene>
<reference evidence="2" key="1">
    <citation type="journal article" date="2020" name="bioRxiv">
        <title>Comparative genomics of Chlamydomonas.</title>
        <authorList>
            <person name="Craig R.J."/>
            <person name="Hasan A.R."/>
            <person name="Ness R.W."/>
            <person name="Keightley P.D."/>
        </authorList>
    </citation>
    <scope>NUCLEOTIDE SEQUENCE</scope>
    <source>
        <strain evidence="2">CCAP 11/70</strain>
    </source>
</reference>
<dbReference type="EMBL" id="JAEHOE010000006">
    <property type="protein sequence ID" value="KAG2499554.1"/>
    <property type="molecule type" value="Genomic_DNA"/>
</dbReference>
<protein>
    <submittedName>
        <fullName evidence="2">Uncharacterized protein</fullName>
    </submittedName>
</protein>
<sequence>MDLLLAVSEVTSQASALSATAAQSLHAVYDCGELAHLCQVLPGALSVLDAAAITSEVGASAAGVLRALSCSMSQLQSSVQLINQFQAEGMVGVLLEHGAAWLEVYRGFRALTAQLVALSCIIKTAAHRRSSSDQASQALQASVTSFMAICARARDAATLLGSDLPDFARAAALEGWSAERLRSIVGLPSAAARASRTWSGPSACTPQRTSSNGSEVYLCSEGAPSPTHKQGPKPVGLLGKLGRFAKPGSASPTTTASSGAASPLASSPASGSAHAGSSALEFAAASLVCRIQDTILHDSELDQLEQDRAYLQHRIANLRGFSAQQQQQQGGSDAAGCTASLLQSEVLLAAVEARVAAKEDEESRHTESTLTSGLYSCGGRGAFQPALSGSLCDRSACKPGMQGPTAGYRSGAAFDEDGGCEGGRRRSPLLPSWLLTCLAA</sequence>